<feature type="region of interest" description="Disordered" evidence="1">
    <location>
        <begin position="48"/>
        <end position="74"/>
    </location>
</feature>
<proteinExistence type="predicted"/>
<dbReference type="Proteomes" id="UP001148614">
    <property type="component" value="Unassembled WGS sequence"/>
</dbReference>
<dbReference type="VEuPathDB" id="FungiDB:F4678DRAFT_463218"/>
<name>A0A9W8TGF2_9PEZI</name>
<keyword evidence="4" id="KW-1185">Reference proteome</keyword>
<accession>A0A9W8TGF2</accession>
<gene>
    <name evidence="3" type="ORF">NPX13_g10612</name>
</gene>
<keyword evidence="2" id="KW-0472">Membrane</keyword>
<feature type="compositionally biased region" description="Basic and acidic residues" evidence="1">
    <location>
        <begin position="48"/>
        <end position="60"/>
    </location>
</feature>
<evidence type="ECO:0000256" key="2">
    <source>
        <dbReference type="SAM" id="Phobius"/>
    </source>
</evidence>
<sequence>MAPLIPSLVSHARNILSSAVATHSQAVQTASNHLSQIGPLAARAVLLSRDDDNSKDDGKSNDPQAINPSIGVTDPNDINNVGIFVLFGLIGVAFVVTVDSTSPERA</sequence>
<feature type="transmembrane region" description="Helical" evidence="2">
    <location>
        <begin position="78"/>
        <end position="98"/>
    </location>
</feature>
<reference evidence="3" key="1">
    <citation type="submission" date="2022-07" db="EMBL/GenBank/DDBJ databases">
        <title>Genome Sequence of Xylaria arbuscula.</title>
        <authorList>
            <person name="Buettner E."/>
        </authorList>
    </citation>
    <scope>NUCLEOTIDE SEQUENCE</scope>
    <source>
        <strain evidence="3">VT107</strain>
    </source>
</reference>
<evidence type="ECO:0000313" key="3">
    <source>
        <dbReference type="EMBL" id="KAJ3554429.1"/>
    </source>
</evidence>
<keyword evidence="2" id="KW-1133">Transmembrane helix</keyword>
<organism evidence="3 4">
    <name type="scientific">Xylaria arbuscula</name>
    <dbReference type="NCBI Taxonomy" id="114810"/>
    <lineage>
        <taxon>Eukaryota</taxon>
        <taxon>Fungi</taxon>
        <taxon>Dikarya</taxon>
        <taxon>Ascomycota</taxon>
        <taxon>Pezizomycotina</taxon>
        <taxon>Sordariomycetes</taxon>
        <taxon>Xylariomycetidae</taxon>
        <taxon>Xylariales</taxon>
        <taxon>Xylariaceae</taxon>
        <taxon>Xylaria</taxon>
    </lineage>
</organism>
<dbReference type="AlphaFoldDB" id="A0A9W8TGF2"/>
<evidence type="ECO:0000256" key="1">
    <source>
        <dbReference type="SAM" id="MobiDB-lite"/>
    </source>
</evidence>
<keyword evidence="2" id="KW-0812">Transmembrane</keyword>
<evidence type="ECO:0000313" key="4">
    <source>
        <dbReference type="Proteomes" id="UP001148614"/>
    </source>
</evidence>
<protein>
    <submittedName>
        <fullName evidence="3">Uncharacterized protein</fullName>
    </submittedName>
</protein>
<dbReference type="EMBL" id="JANPWZ010003072">
    <property type="protein sequence ID" value="KAJ3554429.1"/>
    <property type="molecule type" value="Genomic_DNA"/>
</dbReference>
<comment type="caution">
    <text evidence="3">The sequence shown here is derived from an EMBL/GenBank/DDBJ whole genome shotgun (WGS) entry which is preliminary data.</text>
</comment>